<dbReference type="GO" id="GO:0006351">
    <property type="term" value="P:DNA-templated transcription"/>
    <property type="evidence" value="ECO:0007669"/>
    <property type="project" value="TreeGrafter"/>
</dbReference>
<dbReference type="Pfam" id="PF00126">
    <property type="entry name" value="HTH_1"/>
    <property type="match status" value="1"/>
</dbReference>
<dbReference type="GO" id="GO:0043565">
    <property type="term" value="F:sequence-specific DNA binding"/>
    <property type="evidence" value="ECO:0007669"/>
    <property type="project" value="TreeGrafter"/>
</dbReference>
<dbReference type="Proteomes" id="UP000072421">
    <property type="component" value="Chromosome"/>
</dbReference>
<dbReference type="SUPFAM" id="SSF53850">
    <property type="entry name" value="Periplasmic binding protein-like II"/>
    <property type="match status" value="1"/>
</dbReference>
<keyword evidence="2" id="KW-0805">Transcription regulation</keyword>
<dbReference type="SUPFAM" id="SSF46785">
    <property type="entry name" value="Winged helix' DNA-binding domain"/>
    <property type="match status" value="1"/>
</dbReference>
<dbReference type="InterPro" id="IPR000847">
    <property type="entry name" value="LysR_HTH_N"/>
</dbReference>
<evidence type="ECO:0000313" key="6">
    <source>
        <dbReference type="EMBL" id="AMO95475.1"/>
    </source>
</evidence>
<dbReference type="PANTHER" id="PTHR30537:SF31">
    <property type="entry name" value="TRANSCRIPTIONAL REGULATOR, LYSR FAMILY"/>
    <property type="match status" value="1"/>
</dbReference>
<accession>A0A127PCS5</accession>
<dbReference type="AlphaFoldDB" id="A0A127PCS5"/>
<sequence length="306" mass="33326">MNPLAIDLNDLYLFAQVVERRGFTAAGDALGIPKSRISRRITQLEARLGARLLQRTSRRMSLTEAGQELYRHCVTMIAEAHAGEDAVRKRLGEPVGTVRVSLPMAIADIALPRLLPRFMQQFPKVRLMVQASNRQIDLIEENIDVVVRGTGVQLESSSLVQSSLCSVHWMLVASPPYLAQHGPIADLAALAGVDVLHYAPLSDTEASWRLLGPDEARHQAPIGKVRLQSDNLSILKQAALAGMGVASLPRYACAAELAAGSLLPVLPDWRPRAGYLVVLFPSRRGLAPAVRAFVDFLKNELPAVLA</sequence>
<comment type="similarity">
    <text evidence="1">Belongs to the LysR transcriptional regulatory family.</text>
</comment>
<proteinExistence type="inferred from homology"/>
<dbReference type="InterPro" id="IPR036388">
    <property type="entry name" value="WH-like_DNA-bd_sf"/>
</dbReference>
<evidence type="ECO:0000256" key="4">
    <source>
        <dbReference type="ARBA" id="ARBA00023163"/>
    </source>
</evidence>
<keyword evidence="4" id="KW-0804">Transcription</keyword>
<evidence type="ECO:0000259" key="5">
    <source>
        <dbReference type="PROSITE" id="PS50931"/>
    </source>
</evidence>
<evidence type="ECO:0000313" key="7">
    <source>
        <dbReference type="Proteomes" id="UP000072421"/>
    </source>
</evidence>
<reference evidence="6 7" key="1">
    <citation type="submission" date="2015-11" db="EMBL/GenBank/DDBJ databases">
        <title>Exploring the genomic traits of fungus-feeding bacterial genus Collimonas.</title>
        <authorList>
            <person name="Song C."/>
            <person name="Schmidt R."/>
            <person name="de Jager V."/>
            <person name="Krzyzanowska D."/>
            <person name="Jongedijk E."/>
            <person name="Cankar K."/>
            <person name="Beekwilder J."/>
            <person name="van Veen A."/>
            <person name="de Boer W."/>
            <person name="van Veen J.A."/>
            <person name="Garbeva P."/>
        </authorList>
    </citation>
    <scope>NUCLEOTIDE SEQUENCE [LARGE SCALE GENOMIC DNA]</scope>
    <source>
        <strain evidence="6 7">Ter6</strain>
    </source>
</reference>
<feature type="domain" description="HTH lysR-type" evidence="5">
    <location>
        <begin position="6"/>
        <end position="63"/>
    </location>
</feature>
<dbReference type="Gene3D" id="3.40.190.290">
    <property type="match status" value="1"/>
</dbReference>
<keyword evidence="3" id="KW-0238">DNA-binding</keyword>
<dbReference type="Pfam" id="PF03466">
    <property type="entry name" value="LysR_substrate"/>
    <property type="match status" value="1"/>
</dbReference>
<dbReference type="FunFam" id="1.10.10.10:FF:000001">
    <property type="entry name" value="LysR family transcriptional regulator"/>
    <property type="match status" value="1"/>
</dbReference>
<organism evidence="6">
    <name type="scientific">Collimonas fungivorans</name>
    <dbReference type="NCBI Taxonomy" id="158899"/>
    <lineage>
        <taxon>Bacteria</taxon>
        <taxon>Pseudomonadati</taxon>
        <taxon>Pseudomonadota</taxon>
        <taxon>Betaproteobacteria</taxon>
        <taxon>Burkholderiales</taxon>
        <taxon>Oxalobacteraceae</taxon>
        <taxon>Collimonas</taxon>
    </lineage>
</organism>
<dbReference type="InterPro" id="IPR005119">
    <property type="entry name" value="LysR_subst-bd"/>
</dbReference>
<dbReference type="EMBL" id="CP013232">
    <property type="protein sequence ID" value="AMO95475.1"/>
    <property type="molecule type" value="Genomic_DNA"/>
</dbReference>
<protein>
    <submittedName>
        <fullName evidence="6">Bacterial regulatory helix-turn-helix, lysR family protein</fullName>
    </submittedName>
</protein>
<dbReference type="Gene3D" id="1.10.10.10">
    <property type="entry name" value="Winged helix-like DNA-binding domain superfamily/Winged helix DNA-binding domain"/>
    <property type="match status" value="1"/>
</dbReference>
<dbReference type="PATRIC" id="fig|158899.10.peg.2799"/>
<name>A0A127PCS5_9BURK</name>
<dbReference type="PROSITE" id="PS50931">
    <property type="entry name" value="HTH_LYSR"/>
    <property type="match status" value="1"/>
</dbReference>
<dbReference type="InterPro" id="IPR036390">
    <property type="entry name" value="WH_DNA-bd_sf"/>
</dbReference>
<evidence type="ECO:0000256" key="3">
    <source>
        <dbReference type="ARBA" id="ARBA00023125"/>
    </source>
</evidence>
<evidence type="ECO:0000256" key="2">
    <source>
        <dbReference type="ARBA" id="ARBA00023015"/>
    </source>
</evidence>
<evidence type="ECO:0000256" key="1">
    <source>
        <dbReference type="ARBA" id="ARBA00009437"/>
    </source>
</evidence>
<dbReference type="OrthoDB" id="5671700at2"/>
<dbReference type="PANTHER" id="PTHR30537">
    <property type="entry name" value="HTH-TYPE TRANSCRIPTIONAL REGULATOR"/>
    <property type="match status" value="1"/>
</dbReference>
<dbReference type="RefSeq" id="WP_061540283.1">
    <property type="nucleotide sequence ID" value="NZ_CP013232.1"/>
</dbReference>
<dbReference type="GO" id="GO:0003700">
    <property type="term" value="F:DNA-binding transcription factor activity"/>
    <property type="evidence" value="ECO:0007669"/>
    <property type="project" value="InterPro"/>
</dbReference>
<gene>
    <name evidence="6" type="ORF">CFter6_2807</name>
</gene>
<dbReference type="InterPro" id="IPR058163">
    <property type="entry name" value="LysR-type_TF_proteobact-type"/>
</dbReference>